<dbReference type="InterPro" id="IPR054765">
    <property type="entry name" value="SLBB_dom"/>
</dbReference>
<keyword evidence="14" id="KW-0449">Lipoprotein</keyword>
<evidence type="ECO:0000256" key="1">
    <source>
        <dbReference type="ARBA" id="ARBA00004571"/>
    </source>
</evidence>
<dbReference type="PANTHER" id="PTHR33619:SF3">
    <property type="entry name" value="POLYSACCHARIDE EXPORT PROTEIN GFCE-RELATED"/>
    <property type="match status" value="1"/>
</dbReference>
<dbReference type="PANTHER" id="PTHR33619">
    <property type="entry name" value="POLYSACCHARIDE EXPORT PROTEIN GFCE-RELATED"/>
    <property type="match status" value="1"/>
</dbReference>
<evidence type="ECO:0000256" key="2">
    <source>
        <dbReference type="ARBA" id="ARBA00009450"/>
    </source>
</evidence>
<evidence type="ECO:0000256" key="14">
    <source>
        <dbReference type="ARBA" id="ARBA00023288"/>
    </source>
</evidence>
<evidence type="ECO:0000256" key="6">
    <source>
        <dbReference type="ARBA" id="ARBA00022692"/>
    </source>
</evidence>
<reference evidence="18 19" key="1">
    <citation type="submission" date="2016-10" db="EMBL/GenBank/DDBJ databases">
        <authorList>
            <person name="de Groot N.N."/>
        </authorList>
    </citation>
    <scope>NUCLEOTIDE SEQUENCE [LARGE SCALE GENOMIC DNA]</scope>
    <source>
        <strain evidence="18 19">LMG 27731</strain>
    </source>
</reference>
<evidence type="ECO:0000256" key="12">
    <source>
        <dbReference type="ARBA" id="ARBA00023139"/>
    </source>
</evidence>
<evidence type="ECO:0000256" key="10">
    <source>
        <dbReference type="ARBA" id="ARBA00023114"/>
    </source>
</evidence>
<name>A0A1I6Y0C8_9BURK</name>
<keyword evidence="13" id="KW-0998">Cell outer membrane</keyword>
<dbReference type="RefSeq" id="WP_244179210.1">
    <property type="nucleotide sequence ID" value="NZ_FPBH01000001.1"/>
</dbReference>
<dbReference type="InterPro" id="IPR049712">
    <property type="entry name" value="Poly_export"/>
</dbReference>
<comment type="similarity">
    <text evidence="2">Belongs to the BexD/CtrA/VexA family.</text>
</comment>
<protein>
    <submittedName>
        <fullName evidence="18">Polysaccharide export outer membrane protein</fullName>
    </submittedName>
</protein>
<evidence type="ECO:0000256" key="9">
    <source>
        <dbReference type="ARBA" id="ARBA00023065"/>
    </source>
</evidence>
<dbReference type="GO" id="GO:0015159">
    <property type="term" value="F:polysaccharide transmembrane transporter activity"/>
    <property type="evidence" value="ECO:0007669"/>
    <property type="project" value="InterPro"/>
</dbReference>
<keyword evidence="6" id="KW-0812">Transmembrane</keyword>
<evidence type="ECO:0000259" key="17">
    <source>
        <dbReference type="Pfam" id="PF22461"/>
    </source>
</evidence>
<keyword evidence="5" id="KW-0762">Sugar transport</keyword>
<keyword evidence="7" id="KW-0732">Signal</keyword>
<evidence type="ECO:0000256" key="8">
    <source>
        <dbReference type="ARBA" id="ARBA00023047"/>
    </source>
</evidence>
<comment type="subcellular location">
    <subcellularLocation>
        <location evidence="1">Cell outer membrane</location>
        <topology evidence="1">Multi-pass membrane protein</topology>
    </subcellularLocation>
</comment>
<dbReference type="GO" id="GO:0015288">
    <property type="term" value="F:porin activity"/>
    <property type="evidence" value="ECO:0007669"/>
    <property type="project" value="UniProtKB-KW"/>
</dbReference>
<keyword evidence="11" id="KW-0472">Membrane</keyword>
<dbReference type="InterPro" id="IPR003715">
    <property type="entry name" value="Poly_export_N"/>
</dbReference>
<feature type="region of interest" description="Disordered" evidence="15">
    <location>
        <begin position="70"/>
        <end position="109"/>
    </location>
</feature>
<dbReference type="GO" id="GO:0006811">
    <property type="term" value="P:monoatomic ion transport"/>
    <property type="evidence" value="ECO:0007669"/>
    <property type="project" value="UniProtKB-KW"/>
</dbReference>
<dbReference type="Gene3D" id="3.10.560.10">
    <property type="entry name" value="Outer membrane lipoprotein wza domain like"/>
    <property type="match status" value="2"/>
</dbReference>
<organism evidence="18 19">
    <name type="scientific">Paraburkholderia aspalathi</name>
    <dbReference type="NCBI Taxonomy" id="1324617"/>
    <lineage>
        <taxon>Bacteria</taxon>
        <taxon>Pseudomonadati</taxon>
        <taxon>Pseudomonadota</taxon>
        <taxon>Betaproteobacteria</taxon>
        <taxon>Burkholderiales</taxon>
        <taxon>Burkholderiaceae</taxon>
        <taxon>Paraburkholderia</taxon>
    </lineage>
</organism>
<feature type="compositionally biased region" description="Polar residues" evidence="15">
    <location>
        <begin position="10"/>
        <end position="19"/>
    </location>
</feature>
<proteinExistence type="inferred from homology"/>
<evidence type="ECO:0000256" key="11">
    <source>
        <dbReference type="ARBA" id="ARBA00023136"/>
    </source>
</evidence>
<keyword evidence="3" id="KW-0813">Transport</keyword>
<evidence type="ECO:0000256" key="5">
    <source>
        <dbReference type="ARBA" id="ARBA00022597"/>
    </source>
</evidence>
<dbReference type="EMBL" id="FPBH01000001">
    <property type="protein sequence ID" value="SFT43837.1"/>
    <property type="molecule type" value="Genomic_DNA"/>
</dbReference>
<gene>
    <name evidence="18" type="ORF">SAMN05192563_1001250</name>
</gene>
<dbReference type="Gene3D" id="3.30.1950.10">
    <property type="entry name" value="wza like domain"/>
    <property type="match status" value="1"/>
</dbReference>
<dbReference type="Pfam" id="PF02563">
    <property type="entry name" value="Poly_export"/>
    <property type="match status" value="1"/>
</dbReference>
<evidence type="ECO:0000256" key="3">
    <source>
        <dbReference type="ARBA" id="ARBA00022448"/>
    </source>
</evidence>
<feature type="domain" description="SLBB" evidence="17">
    <location>
        <begin position="239"/>
        <end position="317"/>
    </location>
</feature>
<evidence type="ECO:0000259" key="16">
    <source>
        <dbReference type="Pfam" id="PF02563"/>
    </source>
</evidence>
<evidence type="ECO:0000256" key="4">
    <source>
        <dbReference type="ARBA" id="ARBA00022452"/>
    </source>
</evidence>
<feature type="domain" description="SLBB" evidence="17">
    <location>
        <begin position="324"/>
        <end position="406"/>
    </location>
</feature>
<feature type="domain" description="Polysaccharide export protein N-terminal" evidence="16">
    <location>
        <begin position="141"/>
        <end position="233"/>
    </location>
</feature>
<keyword evidence="8" id="KW-0625">Polysaccharide transport</keyword>
<dbReference type="GO" id="GO:0009279">
    <property type="term" value="C:cell outer membrane"/>
    <property type="evidence" value="ECO:0007669"/>
    <property type="project" value="UniProtKB-SubCell"/>
</dbReference>
<evidence type="ECO:0000256" key="13">
    <source>
        <dbReference type="ARBA" id="ARBA00023237"/>
    </source>
</evidence>
<dbReference type="AlphaFoldDB" id="A0A1I6Y0C8"/>
<dbReference type="Proteomes" id="UP000198844">
    <property type="component" value="Unassembled WGS sequence"/>
</dbReference>
<accession>A0A1I6Y0C8</accession>
<evidence type="ECO:0000313" key="19">
    <source>
        <dbReference type="Proteomes" id="UP000198844"/>
    </source>
</evidence>
<dbReference type="Pfam" id="PF22461">
    <property type="entry name" value="SLBB_2"/>
    <property type="match status" value="2"/>
</dbReference>
<evidence type="ECO:0000256" key="7">
    <source>
        <dbReference type="ARBA" id="ARBA00022729"/>
    </source>
</evidence>
<keyword evidence="10" id="KW-0626">Porin</keyword>
<evidence type="ECO:0000256" key="15">
    <source>
        <dbReference type="SAM" id="MobiDB-lite"/>
    </source>
</evidence>
<keyword evidence="9" id="KW-0406">Ion transport</keyword>
<keyword evidence="12" id="KW-0564">Palmitate</keyword>
<evidence type="ECO:0000313" key="18">
    <source>
        <dbReference type="EMBL" id="SFT43837.1"/>
    </source>
</evidence>
<keyword evidence="4" id="KW-1134">Transmembrane beta strand</keyword>
<feature type="region of interest" description="Disordered" evidence="15">
    <location>
        <begin position="1"/>
        <end position="23"/>
    </location>
</feature>
<feature type="compositionally biased region" description="Gly residues" evidence="15">
    <location>
        <begin position="76"/>
        <end position="86"/>
    </location>
</feature>
<dbReference type="GO" id="GO:0046930">
    <property type="term" value="C:pore complex"/>
    <property type="evidence" value="ECO:0007669"/>
    <property type="project" value="UniProtKB-KW"/>
</dbReference>
<sequence length="436" mass="45992">MMLRNKLGSERTTNAQESNVLVEERADPVHDSFRRTRAASCRQQVRTAVTGAALAVCLAGCAWSPGMSFSPPSGTSGPGQAEGGSGLASSSVRATADAHPGKGVDAVPTGSLIEITDDLVEKERAERSKAVPDEVTQLFAKPAPYTLGAGDILSIVVWDHPELNMPGSSPSAGPEANSAGSMTSGYTVDSGGMIQYAYIGPLKVAALTEMEARDLLAQKLSRYVRQPQVTLRIETYRSKRIYLDGAIRNPGVQVLNDMPMTLPEAINRAGGFTPTADRSMVAITRGDKTVNVDIPGMIAKGVNPDNIELRRGDMVRVFAQTDTKVYVFGEVQRPGSLTFNNGRMSLNEALGDAGGISQTSGDASQVFVVRGRDVGKPVVFHLNAGSPAAMATADGFELKPNDVVFVDASALVRWSRVIGLIVPSTQAAAAGRAIGY</sequence>